<gene>
    <name evidence="2" type="ORF">HJG44_11780</name>
</gene>
<keyword evidence="3" id="KW-1185">Reference proteome</keyword>
<evidence type="ECO:0000313" key="3">
    <source>
        <dbReference type="Proteomes" id="UP000564885"/>
    </source>
</evidence>
<organism evidence="2 3">
    <name type="scientific">Enterovirga aerilata</name>
    <dbReference type="NCBI Taxonomy" id="2730920"/>
    <lineage>
        <taxon>Bacteria</taxon>
        <taxon>Pseudomonadati</taxon>
        <taxon>Pseudomonadota</taxon>
        <taxon>Alphaproteobacteria</taxon>
        <taxon>Hyphomicrobiales</taxon>
        <taxon>Methylobacteriaceae</taxon>
        <taxon>Enterovirga</taxon>
    </lineage>
</organism>
<dbReference type="Gene3D" id="3.40.190.10">
    <property type="entry name" value="Periplasmic binding protein-like II"/>
    <property type="match status" value="1"/>
</dbReference>
<evidence type="ECO:0000313" key="2">
    <source>
        <dbReference type="EMBL" id="NNM73059.1"/>
    </source>
</evidence>
<dbReference type="InterPro" id="IPR005064">
    <property type="entry name" value="BUG"/>
</dbReference>
<dbReference type="Pfam" id="PF03401">
    <property type="entry name" value="TctC"/>
    <property type="match status" value="1"/>
</dbReference>
<name>A0A849I9H7_9HYPH</name>
<accession>A0A849I9H7</accession>
<dbReference type="AlphaFoldDB" id="A0A849I9H7"/>
<reference evidence="2 3" key="1">
    <citation type="submission" date="2020-04" db="EMBL/GenBank/DDBJ databases">
        <title>Enterovirga sp. isolate from soil.</title>
        <authorList>
            <person name="Chea S."/>
            <person name="Kim D.-U."/>
        </authorList>
    </citation>
    <scope>NUCLEOTIDE SEQUENCE [LARGE SCALE GENOMIC DNA]</scope>
    <source>
        <strain evidence="2 3">DB1703</strain>
    </source>
</reference>
<protein>
    <submittedName>
        <fullName evidence="2">Tripartite tricarboxylate transporter substrate binding protein</fullName>
    </submittedName>
</protein>
<sequence length="309" mass="31647">MPALGTGGAFAQTWPTRPISLVIGFAAGSSTDVASRIIAEQVGNILGQRVVVETKPGAASRIAAEAVARAPKDGYTLFVGTVANVINDSLNPGSATFSRDLTPVALFGSTPTILAVPASLPVKSVPELIAYARSKPEGITYGSPGNGTAPHLAGEMFAQLAGVKLTHVPYSGSAQAVTDLLAARLDMMFVPASSALAQVQSGALRALASTGRERTAVAPDLPTVAEAGLPGFDTNIWFGIMAPAGTPEDVVEKLAAATQSAVASEPVKTAFAAQMVDALSGGPKEFREWVAAETRKWEGVIARAGLVKK</sequence>
<proteinExistence type="inferred from homology"/>
<dbReference type="InterPro" id="IPR042100">
    <property type="entry name" value="Bug_dom1"/>
</dbReference>
<dbReference type="EMBL" id="JABEPP010000003">
    <property type="protein sequence ID" value="NNM73059.1"/>
    <property type="molecule type" value="Genomic_DNA"/>
</dbReference>
<dbReference type="Gene3D" id="3.40.190.150">
    <property type="entry name" value="Bordetella uptake gene, domain 1"/>
    <property type="match status" value="1"/>
</dbReference>
<dbReference type="SUPFAM" id="SSF53850">
    <property type="entry name" value="Periplasmic binding protein-like II"/>
    <property type="match status" value="1"/>
</dbReference>
<dbReference type="PANTHER" id="PTHR42928">
    <property type="entry name" value="TRICARBOXYLATE-BINDING PROTEIN"/>
    <property type="match status" value="1"/>
</dbReference>
<comment type="similarity">
    <text evidence="1">Belongs to the UPF0065 (bug) family.</text>
</comment>
<evidence type="ECO:0000256" key="1">
    <source>
        <dbReference type="ARBA" id="ARBA00006987"/>
    </source>
</evidence>
<comment type="caution">
    <text evidence="2">The sequence shown here is derived from an EMBL/GenBank/DDBJ whole genome shotgun (WGS) entry which is preliminary data.</text>
</comment>
<dbReference type="RefSeq" id="WP_171218556.1">
    <property type="nucleotide sequence ID" value="NZ_JABEPP010000003.1"/>
</dbReference>
<dbReference type="CDD" id="cd13578">
    <property type="entry name" value="PBP2_Bug27"/>
    <property type="match status" value="1"/>
</dbReference>
<dbReference type="Proteomes" id="UP000564885">
    <property type="component" value="Unassembled WGS sequence"/>
</dbReference>
<dbReference type="PANTHER" id="PTHR42928:SF5">
    <property type="entry name" value="BLR1237 PROTEIN"/>
    <property type="match status" value="1"/>
</dbReference>
<dbReference type="PIRSF" id="PIRSF017082">
    <property type="entry name" value="YflP"/>
    <property type="match status" value="1"/>
</dbReference>